<dbReference type="GO" id="GO:0004134">
    <property type="term" value="F:4-alpha-glucanotransferase activity"/>
    <property type="evidence" value="ECO:0007669"/>
    <property type="project" value="InterPro"/>
</dbReference>
<evidence type="ECO:0000313" key="4">
    <source>
        <dbReference type="Proteomes" id="UP000013378"/>
    </source>
</evidence>
<dbReference type="Pfam" id="PF06202">
    <property type="entry name" value="GDE_C"/>
    <property type="match status" value="1"/>
</dbReference>
<dbReference type="SUPFAM" id="SSF48208">
    <property type="entry name" value="Six-hairpin glycosidases"/>
    <property type="match status" value="1"/>
</dbReference>
<dbReference type="GO" id="GO:0004135">
    <property type="term" value="F:amylo-alpha-1,6-glucosidase activity"/>
    <property type="evidence" value="ECO:0007669"/>
    <property type="project" value="InterPro"/>
</dbReference>
<dbReference type="InterPro" id="IPR010401">
    <property type="entry name" value="AGL/Gdb1"/>
</dbReference>
<dbReference type="eggNOG" id="COG3408">
    <property type="taxonomic scope" value="Bacteria"/>
</dbReference>
<feature type="domain" description="Glycogen debranching enzyme C-terminal" evidence="1">
    <location>
        <begin position="278"/>
        <end position="642"/>
    </location>
</feature>
<dbReference type="PATRIC" id="fig|1304284.3.peg.1138"/>
<dbReference type="PANTHER" id="PTHR10569">
    <property type="entry name" value="GLYCOGEN DEBRANCHING ENZYME"/>
    <property type="match status" value="1"/>
</dbReference>
<dbReference type="Pfam" id="PF12439">
    <property type="entry name" value="GDE_N"/>
    <property type="match status" value="1"/>
</dbReference>
<dbReference type="RefSeq" id="WP_006311589.1">
    <property type="nucleotide sequence ID" value="NZ_ARZA01000117.1"/>
</dbReference>
<evidence type="ECO:0000259" key="2">
    <source>
        <dbReference type="Pfam" id="PF12439"/>
    </source>
</evidence>
<dbReference type="GO" id="GO:0005980">
    <property type="term" value="P:glycogen catabolic process"/>
    <property type="evidence" value="ECO:0007669"/>
    <property type="project" value="InterPro"/>
</dbReference>
<dbReference type="FunFam" id="1.50.10.10:FF:000073">
    <property type="entry name" value="Glycogen debranching enzyme, hypothetical (TreX-like)"/>
    <property type="match status" value="1"/>
</dbReference>
<protein>
    <submittedName>
        <fullName evidence="3">Putative glycogen debranching enzyme, archaeal type, TIGR01561</fullName>
    </submittedName>
</protein>
<dbReference type="NCBIfam" id="TIGR01561">
    <property type="entry name" value="gde_arch"/>
    <property type="match status" value="1"/>
</dbReference>
<dbReference type="EMBL" id="ARZA01000117">
    <property type="protein sequence ID" value="EOD00791.1"/>
    <property type="molecule type" value="Genomic_DNA"/>
</dbReference>
<dbReference type="OrthoDB" id="9761875at2"/>
<dbReference type="InterPro" id="IPR012341">
    <property type="entry name" value="6hp_glycosidase-like_sf"/>
</dbReference>
<reference evidence="3 4" key="1">
    <citation type="journal article" date="2015" name="Geomicrobiol. J.">
        <title>Caldisalinibacter kiritimatiensis gen. nov., sp. nov., a moderately thermohalophilic thiosulfate-reducing bacterium from a hypersaline microbial mat.</title>
        <authorList>
            <person name="Ben Hania W."/>
            <person name="Joseph M."/>
            <person name="Fiebig A."/>
            <person name="Bunk B."/>
            <person name="Klenk H.-P."/>
            <person name="Fardeau M.-L."/>
            <person name="Spring S."/>
        </authorList>
    </citation>
    <scope>NUCLEOTIDE SEQUENCE [LARGE SCALE GENOMIC DNA]</scope>
    <source>
        <strain evidence="3 4">L21-TH-D2</strain>
    </source>
</reference>
<gene>
    <name evidence="3" type="ORF">L21TH_1162</name>
</gene>
<evidence type="ECO:0000313" key="3">
    <source>
        <dbReference type="EMBL" id="EOD00791.1"/>
    </source>
</evidence>
<dbReference type="PANTHER" id="PTHR10569:SF2">
    <property type="entry name" value="GLYCOGEN DEBRANCHING ENZYME"/>
    <property type="match status" value="1"/>
</dbReference>
<dbReference type="InterPro" id="IPR024742">
    <property type="entry name" value="Glycogen_debranch_N"/>
</dbReference>
<name>R1CQ32_9FIRM</name>
<dbReference type="STRING" id="1304284.L21TH_1162"/>
<accession>R1CQ32</accession>
<dbReference type="Proteomes" id="UP000013378">
    <property type="component" value="Unassembled WGS sequence"/>
</dbReference>
<dbReference type="AlphaFoldDB" id="R1CQ32"/>
<keyword evidence="4" id="KW-1185">Reference proteome</keyword>
<proteinExistence type="predicted"/>
<dbReference type="InterPro" id="IPR008928">
    <property type="entry name" value="6-hairpin_glycosidase_sf"/>
</dbReference>
<dbReference type="InterPro" id="IPR032790">
    <property type="entry name" value="GDE_C"/>
</dbReference>
<feature type="domain" description="Glycogen debranching enzyme bacterial and archaeal type N-terminal" evidence="2">
    <location>
        <begin position="17"/>
        <end position="230"/>
    </location>
</feature>
<dbReference type="Gene3D" id="1.50.10.10">
    <property type="match status" value="1"/>
</dbReference>
<organism evidence="3 4">
    <name type="scientific">Caldisalinibacter kiritimatiensis</name>
    <dbReference type="NCBI Taxonomy" id="1304284"/>
    <lineage>
        <taxon>Bacteria</taxon>
        <taxon>Bacillati</taxon>
        <taxon>Bacillota</taxon>
        <taxon>Tissierellia</taxon>
        <taxon>Tissierellales</taxon>
        <taxon>Thermohalobacteraceae</taxon>
        <taxon>Caldisalinibacter</taxon>
    </lineage>
</organism>
<dbReference type="InterPro" id="IPR006451">
    <property type="entry name" value="Glycogen_debranch_arc"/>
</dbReference>
<evidence type="ECO:0000259" key="1">
    <source>
        <dbReference type="Pfam" id="PF06202"/>
    </source>
</evidence>
<sequence>MEFGISDWNTFEKGIEKEYLITNGIGGFCSSTVIGANIRKYHGLLNASLVPPVKRYLLLSKIDEIIEVGNQKYNLQTNDFIGKRDNGHLYLRKFTNTLLPKFSYGIDDITIEKEIAMEYGKNTVVVVYKVETGNKPVKMTFIPYTNFRDHHDTSKREDFKYIQSYKEGILKLVEEKEKLTLKISSNCQYKEKEQWSLPMFYSNEKQRGLDCIDFHFIPGEFIYEMKPYSKYTIYFTATIEDTDKLDALSILEKEKERRQKLIEKAGFRDDMLKELVLAADQFIVNRESTGTKTVIAGYPWFTDWGRDTMIALPGLTLATKRYEDAKEILLTFVKYIKNGLIPNMFPDENVEPMYNTVDGTLWFFNAVYKYLEYTGDEETIKNEIYPYLKQIIKHHLEGTVYDIYVDEDGLLSAGGPGTQLTWMDVKVNGWVVTPRHGKAVEINALWYNALKIMELLSEKFGEDSKEYRELAEKTKKAFVDKFWNEKEKCLYDAIQDGKRIDKIRPNQIIAVSLPFTMLDKEKSRLVVSKVYEKLYTPYGLRTLPKDDREYIGQYRGDVLSRDGAYHQGTVWPWLIGPFIEAYVKVYDYSKESKNKAKEMLDLFKAHMKDGCIGSISEILEGDEPFYPRGCPAQAWSVAEVLRVYGEIYRS</sequence>
<comment type="caution">
    <text evidence="3">The sequence shown here is derived from an EMBL/GenBank/DDBJ whole genome shotgun (WGS) entry which is preliminary data.</text>
</comment>